<dbReference type="RefSeq" id="WP_143006688.1">
    <property type="nucleotide sequence ID" value="NZ_FNAG01000010.1"/>
</dbReference>
<dbReference type="EMBL" id="FNAG01000010">
    <property type="protein sequence ID" value="SDD90130.1"/>
    <property type="molecule type" value="Genomic_DNA"/>
</dbReference>
<evidence type="ECO:0000256" key="3">
    <source>
        <dbReference type="SAM" id="MobiDB-lite"/>
    </source>
</evidence>
<dbReference type="STRING" id="265719.SAMN04488509_11024"/>
<organism evidence="5 6">
    <name type="scientific">Aquimonas voraii</name>
    <dbReference type="NCBI Taxonomy" id="265719"/>
    <lineage>
        <taxon>Bacteria</taxon>
        <taxon>Pseudomonadati</taxon>
        <taxon>Pseudomonadota</taxon>
        <taxon>Gammaproteobacteria</taxon>
        <taxon>Lysobacterales</taxon>
        <taxon>Lysobacteraceae</taxon>
        <taxon>Aquimonas</taxon>
    </lineage>
</organism>
<comment type="subcellular location">
    <subcellularLocation>
        <location evidence="1">Membrane</location>
    </subcellularLocation>
</comment>
<dbReference type="AlphaFoldDB" id="A0A1G6YIE9"/>
<dbReference type="Proteomes" id="UP000199603">
    <property type="component" value="Unassembled WGS sequence"/>
</dbReference>
<keyword evidence="6" id="KW-1185">Reference proteome</keyword>
<evidence type="ECO:0000313" key="6">
    <source>
        <dbReference type="Proteomes" id="UP000199603"/>
    </source>
</evidence>
<name>A0A1G6YIE9_9GAMM</name>
<dbReference type="GO" id="GO:0019867">
    <property type="term" value="C:outer membrane"/>
    <property type="evidence" value="ECO:0007669"/>
    <property type="project" value="InterPro"/>
</dbReference>
<sequence>MKTPIIAAISVLALGGVAVASYGGFSRANQAEVLSAEPIRVTEPVLADVLRVTPVEENRPVSRQQCSERSVQRRAPERFGDRDGMVAGAVIGGLLGNQIGDGSGRAAATAAGVLAGGAIGKEMDRRHTGGRRYTETVSECRDIQDSERVVVAWDVEYRGETGTGTQRVSTEPGAQIQIGERDRVIGYDVRWRYGELEGESRLREKPGETLPVENGRIAPSLLIGEG</sequence>
<feature type="compositionally biased region" description="Basic and acidic residues" evidence="3">
    <location>
        <begin position="70"/>
        <end position="79"/>
    </location>
</feature>
<dbReference type="PANTHER" id="PTHR35603">
    <property type="match status" value="1"/>
</dbReference>
<evidence type="ECO:0000259" key="4">
    <source>
        <dbReference type="Pfam" id="PF05433"/>
    </source>
</evidence>
<protein>
    <submittedName>
        <fullName evidence="5">Uncharacterized conserved protein YcfJ, contains glycine zipper 2TM domain</fullName>
    </submittedName>
</protein>
<proteinExistence type="predicted"/>
<gene>
    <name evidence="5" type="ORF">SAMN04488509_11024</name>
</gene>
<feature type="region of interest" description="Disordered" evidence="3">
    <location>
        <begin position="60"/>
        <end position="79"/>
    </location>
</feature>
<accession>A0A1G6YIE9</accession>
<evidence type="ECO:0000256" key="1">
    <source>
        <dbReference type="ARBA" id="ARBA00004370"/>
    </source>
</evidence>
<dbReference type="InterPro" id="IPR051407">
    <property type="entry name" value="Bact_OM_lipoprot/Surf_antigen"/>
</dbReference>
<dbReference type="Pfam" id="PF05433">
    <property type="entry name" value="Rick_17kDa_Anti"/>
    <property type="match status" value="1"/>
</dbReference>
<reference evidence="5 6" key="1">
    <citation type="submission" date="2016-10" db="EMBL/GenBank/DDBJ databases">
        <authorList>
            <person name="de Groot N.N."/>
        </authorList>
    </citation>
    <scope>NUCLEOTIDE SEQUENCE [LARGE SCALE GENOMIC DNA]</scope>
    <source>
        <strain evidence="5 6">DSM 16957</strain>
    </source>
</reference>
<dbReference type="NCBIfam" id="NF008437">
    <property type="entry name" value="PRK11280.1"/>
    <property type="match status" value="1"/>
</dbReference>
<evidence type="ECO:0000256" key="2">
    <source>
        <dbReference type="ARBA" id="ARBA00023136"/>
    </source>
</evidence>
<dbReference type="InterPro" id="IPR008816">
    <property type="entry name" value="Gly_zipper_2TM_dom"/>
</dbReference>
<dbReference type="OrthoDB" id="8909257at2"/>
<dbReference type="PANTHER" id="PTHR35603:SF2">
    <property type="entry name" value="OUTER MEMBRANE LIPOPROTEIN"/>
    <property type="match status" value="1"/>
</dbReference>
<evidence type="ECO:0000313" key="5">
    <source>
        <dbReference type="EMBL" id="SDD90130.1"/>
    </source>
</evidence>
<keyword evidence="2" id="KW-0472">Membrane</keyword>
<feature type="domain" description="Glycine zipper 2TM" evidence="4">
    <location>
        <begin position="84"/>
        <end position="123"/>
    </location>
</feature>